<keyword evidence="8 10" id="KW-0472">Membrane</keyword>
<feature type="region of interest" description="Disordered" evidence="11">
    <location>
        <begin position="375"/>
        <end position="411"/>
    </location>
</feature>
<keyword evidence="3 10" id="KW-0808">Transferase</keyword>
<keyword evidence="13" id="KW-1185">Reference proteome</keyword>
<keyword evidence="4 10" id="KW-0812">Transmembrane</keyword>
<reference evidence="12 13" key="1">
    <citation type="submission" date="2024-10" db="EMBL/GenBank/DDBJ databases">
        <title>Updated reference genomes for cyclostephanoid diatoms.</title>
        <authorList>
            <person name="Roberts W.R."/>
            <person name="Alverson A.J."/>
        </authorList>
    </citation>
    <scope>NUCLEOTIDE SEQUENCE [LARGE SCALE GENOMIC DNA]</scope>
    <source>
        <strain evidence="12 13">AJA228-03</strain>
    </source>
</reference>
<evidence type="ECO:0000256" key="2">
    <source>
        <dbReference type="ARBA" id="ARBA00022516"/>
    </source>
</evidence>
<keyword evidence="5 10" id="KW-0276">Fatty acid metabolism</keyword>
<feature type="transmembrane region" description="Helical" evidence="10">
    <location>
        <begin position="89"/>
        <end position="111"/>
    </location>
</feature>
<evidence type="ECO:0000256" key="4">
    <source>
        <dbReference type="ARBA" id="ARBA00022692"/>
    </source>
</evidence>
<dbReference type="EMBL" id="JALLPB020000359">
    <property type="protein sequence ID" value="KAL3810009.1"/>
    <property type="molecule type" value="Genomic_DNA"/>
</dbReference>
<evidence type="ECO:0000256" key="11">
    <source>
        <dbReference type="SAM" id="MobiDB-lite"/>
    </source>
</evidence>
<feature type="transmembrane region" description="Helical" evidence="10">
    <location>
        <begin position="249"/>
        <end position="268"/>
    </location>
</feature>
<gene>
    <name evidence="12" type="ORF">ACHAXA_006124</name>
</gene>
<dbReference type="GO" id="GO:0006633">
    <property type="term" value="P:fatty acid biosynthetic process"/>
    <property type="evidence" value="ECO:0007669"/>
    <property type="project" value="UniProtKB-KW"/>
</dbReference>
<evidence type="ECO:0000256" key="3">
    <source>
        <dbReference type="ARBA" id="ARBA00022679"/>
    </source>
</evidence>
<dbReference type="InterPro" id="IPR002076">
    <property type="entry name" value="ELO_fam"/>
</dbReference>
<comment type="similarity">
    <text evidence="10">Belongs to the ELO family.</text>
</comment>
<comment type="subcellular location">
    <subcellularLocation>
        <location evidence="1">Membrane</location>
        <topology evidence="1">Multi-pass membrane protein</topology>
    </subcellularLocation>
</comment>
<dbReference type="Pfam" id="PF01151">
    <property type="entry name" value="ELO"/>
    <property type="match status" value="2"/>
</dbReference>
<evidence type="ECO:0000256" key="7">
    <source>
        <dbReference type="ARBA" id="ARBA00023098"/>
    </source>
</evidence>
<evidence type="ECO:0000256" key="9">
    <source>
        <dbReference type="ARBA" id="ARBA00023160"/>
    </source>
</evidence>
<dbReference type="Proteomes" id="UP001530377">
    <property type="component" value="Unassembled WGS sequence"/>
</dbReference>
<name>A0ABD3RAG9_9STRA</name>
<evidence type="ECO:0000313" key="12">
    <source>
        <dbReference type="EMBL" id="KAL3810009.1"/>
    </source>
</evidence>
<evidence type="ECO:0000256" key="8">
    <source>
        <dbReference type="ARBA" id="ARBA00023136"/>
    </source>
</evidence>
<evidence type="ECO:0000256" key="5">
    <source>
        <dbReference type="ARBA" id="ARBA00022832"/>
    </source>
</evidence>
<proteinExistence type="inferred from homology"/>
<dbReference type="EC" id="2.3.1.-" evidence="10"/>
<accession>A0ABD3RAG9</accession>
<dbReference type="GO" id="GO:0016740">
    <property type="term" value="F:transferase activity"/>
    <property type="evidence" value="ECO:0007669"/>
    <property type="project" value="UniProtKB-KW"/>
</dbReference>
<feature type="compositionally biased region" description="Low complexity" evidence="11">
    <location>
        <begin position="393"/>
        <end position="411"/>
    </location>
</feature>
<evidence type="ECO:0000256" key="1">
    <source>
        <dbReference type="ARBA" id="ARBA00004141"/>
    </source>
</evidence>
<comment type="catalytic activity">
    <reaction evidence="10">
        <text>an acyl-CoA + malonyl-CoA + H(+) = a 3-oxoacyl-CoA + CO2 + CoA</text>
        <dbReference type="Rhea" id="RHEA:50252"/>
        <dbReference type="ChEBI" id="CHEBI:15378"/>
        <dbReference type="ChEBI" id="CHEBI:16526"/>
        <dbReference type="ChEBI" id="CHEBI:57287"/>
        <dbReference type="ChEBI" id="CHEBI:57384"/>
        <dbReference type="ChEBI" id="CHEBI:58342"/>
        <dbReference type="ChEBI" id="CHEBI:90726"/>
    </reaction>
    <physiologicalReaction direction="left-to-right" evidence="10">
        <dbReference type="Rhea" id="RHEA:50253"/>
    </physiologicalReaction>
</comment>
<keyword evidence="2 10" id="KW-0444">Lipid biosynthesis</keyword>
<keyword evidence="6 10" id="KW-1133">Transmembrane helix</keyword>
<feature type="transmembrane region" description="Helical" evidence="10">
    <location>
        <begin position="12"/>
        <end position="30"/>
    </location>
</feature>
<comment type="caution">
    <text evidence="12">The sequence shown here is derived from an EMBL/GenBank/DDBJ whole genome shotgun (WGS) entry which is preliminary data.</text>
</comment>
<dbReference type="PANTHER" id="PTHR11157">
    <property type="entry name" value="FATTY ACID ACYL TRANSFERASE-RELATED"/>
    <property type="match status" value="1"/>
</dbReference>
<keyword evidence="9 10" id="KW-0275">Fatty acid biosynthesis</keyword>
<evidence type="ECO:0000313" key="13">
    <source>
        <dbReference type="Proteomes" id="UP001530377"/>
    </source>
</evidence>
<feature type="transmembrane region" description="Helical" evidence="10">
    <location>
        <begin position="274"/>
        <end position="294"/>
    </location>
</feature>
<organism evidence="12 13">
    <name type="scientific">Cyclostephanos tholiformis</name>
    <dbReference type="NCBI Taxonomy" id="382380"/>
    <lineage>
        <taxon>Eukaryota</taxon>
        <taxon>Sar</taxon>
        <taxon>Stramenopiles</taxon>
        <taxon>Ochrophyta</taxon>
        <taxon>Bacillariophyta</taxon>
        <taxon>Coscinodiscophyceae</taxon>
        <taxon>Thalassiosirophycidae</taxon>
        <taxon>Stephanodiscales</taxon>
        <taxon>Stephanodiscaceae</taxon>
        <taxon>Cyclostephanos</taxon>
    </lineage>
</organism>
<feature type="transmembrane region" description="Helical" evidence="10">
    <location>
        <begin position="51"/>
        <end position="69"/>
    </location>
</feature>
<dbReference type="PANTHER" id="PTHR11157:SF126">
    <property type="entry name" value="ELONGATION OF VERY LONG CHAIN FATTY ACIDS PROTEIN"/>
    <property type="match status" value="1"/>
</dbReference>
<protein>
    <recommendedName>
        <fullName evidence="10">Elongation of fatty acids protein</fullName>
        <ecNumber evidence="10">2.3.1.-</ecNumber>
    </recommendedName>
</protein>
<sequence length="462" mass="51810">MPPTPNNAPSNLARYTTASIFVGILSFWSYHAFPPKNDAPGLTTEMHGPYVPLRLTVLYLISLPSLKYVTERWLSTRYDMKSLLTESMILYNVAQVILNGWMVYAIIDALINGGHPLIGSRDMTGVAINSGSSYAVWVHYCDKYLEFLDTYFMILRGKMEQRLRLLPRAEGSVVACAFPFSFFRFTTLTPSDVLPTQSLRATSPPLSPPTPLTRIVNRIIVREFDSSGEQHIMTMIINHRFIYVKKVSFLHIYHHTTIAWAWWIALRFSPGGDIYFGALLNSAIHVLMYSYYALALLKVGCPWKRYLTQAQLLQFTSVVIYTIATAYRHYRHVPHEAIEGVRPSLRTYYLCCVVQVFEMVSLFVLFSFFYKRSYTKGEGGSSRKDDGKERSNECSSTSSNNNANAESSFSSSSSEDVCYKAMGEISVAAKEVAGHAAKDAGKVVAAATKAVRGNTKGRVGPM</sequence>
<keyword evidence="7 10" id="KW-0443">Lipid metabolism</keyword>
<evidence type="ECO:0000256" key="6">
    <source>
        <dbReference type="ARBA" id="ARBA00022989"/>
    </source>
</evidence>
<feature type="transmembrane region" description="Helical" evidence="10">
    <location>
        <begin position="347"/>
        <end position="370"/>
    </location>
</feature>
<dbReference type="AlphaFoldDB" id="A0ABD3RAG9"/>
<dbReference type="GO" id="GO:0016020">
    <property type="term" value="C:membrane"/>
    <property type="evidence" value="ECO:0007669"/>
    <property type="project" value="UniProtKB-SubCell"/>
</dbReference>
<evidence type="ECO:0000256" key="10">
    <source>
        <dbReference type="RuleBase" id="RU361115"/>
    </source>
</evidence>
<feature type="compositionally biased region" description="Basic and acidic residues" evidence="11">
    <location>
        <begin position="381"/>
        <end position="392"/>
    </location>
</feature>